<evidence type="ECO:0000256" key="1">
    <source>
        <dbReference type="SAM" id="MobiDB-lite"/>
    </source>
</evidence>
<name>A0A1Y5P1R2_9MICO</name>
<sequence>MTPMHRLGVGALSAVTLALLTACVPPAAGDPPETSAPPAAESPSVTPTPTETPSATPSPTTAGFPETCEELLTIEQLNTATEFEWRRSDDDVVPPLPGPLARDTAAAAVAVLDCNWWPVVAQDGNMPLSAFRLDPAAKEALIAGLRKSTPEYVESVVGGEPSFSAQVSNEMFRMQVRYAFVGDVWLALHAPVFADPADRIIADAVENVRLLAG</sequence>
<evidence type="ECO:0000313" key="3">
    <source>
        <dbReference type="EMBL" id="SBS72634.1"/>
    </source>
</evidence>
<protein>
    <submittedName>
        <fullName evidence="3">Uncharacterized protein</fullName>
    </submittedName>
</protein>
<proteinExistence type="predicted"/>
<organism evidence="3">
    <name type="scientific">uncultured Microbacterium sp</name>
    <dbReference type="NCBI Taxonomy" id="191216"/>
    <lineage>
        <taxon>Bacteria</taxon>
        <taxon>Bacillati</taxon>
        <taxon>Actinomycetota</taxon>
        <taxon>Actinomycetes</taxon>
        <taxon>Micrococcales</taxon>
        <taxon>Microbacteriaceae</taxon>
        <taxon>Microbacterium</taxon>
        <taxon>environmental samples</taxon>
    </lineage>
</organism>
<feature type="region of interest" description="Disordered" evidence="1">
    <location>
        <begin position="28"/>
        <end position="64"/>
    </location>
</feature>
<feature type="signal peptide" evidence="2">
    <location>
        <begin position="1"/>
        <end position="27"/>
    </location>
</feature>
<evidence type="ECO:0000256" key="2">
    <source>
        <dbReference type="SAM" id="SignalP"/>
    </source>
</evidence>
<accession>A0A1Y5P1R2</accession>
<dbReference type="RefSeq" id="WP_295575964.1">
    <property type="nucleotide sequence ID" value="NZ_FLQR01000007.1"/>
</dbReference>
<keyword evidence="2" id="KW-0732">Signal</keyword>
<dbReference type="AlphaFoldDB" id="A0A1Y5P1R2"/>
<feature type="compositionally biased region" description="Low complexity" evidence="1">
    <location>
        <begin position="31"/>
        <end position="62"/>
    </location>
</feature>
<dbReference type="EMBL" id="FLQR01000007">
    <property type="protein sequence ID" value="SBS72634.1"/>
    <property type="molecule type" value="Genomic_DNA"/>
</dbReference>
<reference evidence="3" key="1">
    <citation type="submission" date="2016-03" db="EMBL/GenBank/DDBJ databases">
        <authorList>
            <person name="Ploux O."/>
        </authorList>
    </citation>
    <scope>NUCLEOTIDE SEQUENCE</scope>
    <source>
        <strain evidence="3">UC1</strain>
    </source>
</reference>
<dbReference type="PROSITE" id="PS51257">
    <property type="entry name" value="PROKAR_LIPOPROTEIN"/>
    <property type="match status" value="1"/>
</dbReference>
<gene>
    <name evidence="3" type="ORF">MIPYR_30124</name>
</gene>
<feature type="chain" id="PRO_5039595077" evidence="2">
    <location>
        <begin position="28"/>
        <end position="213"/>
    </location>
</feature>